<name>A0ACB7V1T0_DIOAL</name>
<accession>A0ACB7V1T0</accession>
<gene>
    <name evidence="1" type="ORF">IHE45_12G048700</name>
</gene>
<organism evidence="1 2">
    <name type="scientific">Dioscorea alata</name>
    <name type="common">Purple yam</name>
    <dbReference type="NCBI Taxonomy" id="55571"/>
    <lineage>
        <taxon>Eukaryota</taxon>
        <taxon>Viridiplantae</taxon>
        <taxon>Streptophyta</taxon>
        <taxon>Embryophyta</taxon>
        <taxon>Tracheophyta</taxon>
        <taxon>Spermatophyta</taxon>
        <taxon>Magnoliopsida</taxon>
        <taxon>Liliopsida</taxon>
        <taxon>Dioscoreales</taxon>
        <taxon>Dioscoreaceae</taxon>
        <taxon>Dioscorea</taxon>
    </lineage>
</organism>
<proteinExistence type="predicted"/>
<comment type="caution">
    <text evidence="1">The sequence shown here is derived from an EMBL/GenBank/DDBJ whole genome shotgun (WGS) entry which is preliminary data.</text>
</comment>
<dbReference type="Proteomes" id="UP000827976">
    <property type="component" value="Chromosome 12"/>
</dbReference>
<evidence type="ECO:0000313" key="2">
    <source>
        <dbReference type="Proteomes" id="UP000827976"/>
    </source>
</evidence>
<sequence>MIRKLHTHSLPPSSLLSSQTLLSQISKEKKKTERKKKPKKNMEKISISILMLISCFVLAMRFEGVHGYKNYTVGDSHGWYDNLKDPKVNYQKWVAGKNFSLGDFLIFNTDKNHTVVQTYNLTIYKHCDYNNADSDDTIDWSAGEPEVSTEAVTMAVPLVKEGLNYFFSGNYDGEQCKHGQHFKINVTHGQGLPESLKSPVPDSPAPNSADNSDNVPDTVIPSNFDNPINGGDVKATSGAAGRNVRIGLVVFVFFGILVVSMSG</sequence>
<protein>
    <submittedName>
        <fullName evidence="1">Cupredoxins domain-containing protein</fullName>
    </submittedName>
</protein>
<keyword evidence="2" id="KW-1185">Reference proteome</keyword>
<dbReference type="EMBL" id="CM037022">
    <property type="protein sequence ID" value="KAH7667286.1"/>
    <property type="molecule type" value="Genomic_DNA"/>
</dbReference>
<reference evidence="2" key="1">
    <citation type="journal article" date="2022" name="Nat. Commun.">
        <title>Chromosome evolution and the genetic basis of agronomically important traits in greater yam.</title>
        <authorList>
            <person name="Bredeson J.V."/>
            <person name="Lyons J.B."/>
            <person name="Oniyinde I.O."/>
            <person name="Okereke N.R."/>
            <person name="Kolade O."/>
            <person name="Nnabue I."/>
            <person name="Nwadili C.O."/>
            <person name="Hribova E."/>
            <person name="Parker M."/>
            <person name="Nwogha J."/>
            <person name="Shu S."/>
            <person name="Carlson J."/>
            <person name="Kariba R."/>
            <person name="Muthemba S."/>
            <person name="Knop K."/>
            <person name="Barton G.J."/>
            <person name="Sherwood A.V."/>
            <person name="Lopez-Montes A."/>
            <person name="Asiedu R."/>
            <person name="Jamnadass R."/>
            <person name="Muchugi A."/>
            <person name="Goodstein D."/>
            <person name="Egesi C.N."/>
            <person name="Featherston J."/>
            <person name="Asfaw A."/>
            <person name="Simpson G.G."/>
            <person name="Dolezel J."/>
            <person name="Hendre P.S."/>
            <person name="Van Deynze A."/>
            <person name="Kumar P.L."/>
            <person name="Obidiegwu J.E."/>
            <person name="Bhattacharjee R."/>
            <person name="Rokhsar D.S."/>
        </authorList>
    </citation>
    <scope>NUCLEOTIDE SEQUENCE [LARGE SCALE GENOMIC DNA]</scope>
    <source>
        <strain evidence="2">cv. TDa95/00328</strain>
    </source>
</reference>
<evidence type="ECO:0000313" key="1">
    <source>
        <dbReference type="EMBL" id="KAH7667286.1"/>
    </source>
</evidence>